<dbReference type="EMBL" id="BTSX01000006">
    <property type="protein sequence ID" value="GMT04543.1"/>
    <property type="molecule type" value="Genomic_DNA"/>
</dbReference>
<keyword evidence="3" id="KW-1185">Reference proteome</keyword>
<comment type="caution">
    <text evidence="2">The sequence shown here is derived from an EMBL/GenBank/DDBJ whole genome shotgun (WGS) entry which is preliminary data.</text>
</comment>
<feature type="compositionally biased region" description="Basic residues" evidence="1">
    <location>
        <begin position="63"/>
        <end position="74"/>
    </location>
</feature>
<dbReference type="Proteomes" id="UP001432027">
    <property type="component" value="Unassembled WGS sequence"/>
</dbReference>
<evidence type="ECO:0000313" key="3">
    <source>
        <dbReference type="Proteomes" id="UP001432027"/>
    </source>
</evidence>
<name>A0AAV5UDT3_9BILA</name>
<evidence type="ECO:0000313" key="2">
    <source>
        <dbReference type="EMBL" id="GMT04543.1"/>
    </source>
</evidence>
<feature type="compositionally biased region" description="Basic and acidic residues" evidence="1">
    <location>
        <begin position="142"/>
        <end position="152"/>
    </location>
</feature>
<feature type="compositionally biased region" description="Polar residues" evidence="1">
    <location>
        <begin position="34"/>
        <end position="45"/>
    </location>
</feature>
<feature type="region of interest" description="Disordered" evidence="1">
    <location>
        <begin position="19"/>
        <end position="111"/>
    </location>
</feature>
<feature type="non-terminal residue" evidence="2">
    <location>
        <position position="1"/>
    </location>
</feature>
<organism evidence="2 3">
    <name type="scientific">Pristionchus entomophagus</name>
    <dbReference type="NCBI Taxonomy" id="358040"/>
    <lineage>
        <taxon>Eukaryota</taxon>
        <taxon>Metazoa</taxon>
        <taxon>Ecdysozoa</taxon>
        <taxon>Nematoda</taxon>
        <taxon>Chromadorea</taxon>
        <taxon>Rhabditida</taxon>
        <taxon>Rhabditina</taxon>
        <taxon>Diplogasteromorpha</taxon>
        <taxon>Diplogasteroidea</taxon>
        <taxon>Neodiplogasteridae</taxon>
        <taxon>Pristionchus</taxon>
    </lineage>
</organism>
<gene>
    <name evidence="2" type="ORF">PENTCL1PPCAC_26717</name>
</gene>
<reference evidence="2" key="1">
    <citation type="submission" date="2023-10" db="EMBL/GenBank/DDBJ databases">
        <title>Genome assembly of Pristionchus species.</title>
        <authorList>
            <person name="Yoshida K."/>
            <person name="Sommer R.J."/>
        </authorList>
    </citation>
    <scope>NUCLEOTIDE SEQUENCE</scope>
    <source>
        <strain evidence="2">RS0144</strain>
    </source>
</reference>
<protein>
    <submittedName>
        <fullName evidence="2">Uncharacterized protein</fullName>
    </submittedName>
</protein>
<sequence>LPPHPSNKTGCFVLGPIIYQDNSDEGDTTRDSSRIPNNCFSSFSPTPDIGSITFRSSDSSSKSTKKKSSMKRKKERETSKKSKKERKCKFSNEKEEKDDDTRREKSAYQKRKRAKIIELAKRAEQEHDKLMEQRTRAQQTTKEIETSMRMEQDSRNRWMAMMKNQVEGMDWRSSRYLKDVRREIKEWKGKTVMSSELAKRVDIVEQRVNVLEK</sequence>
<feature type="non-terminal residue" evidence="2">
    <location>
        <position position="213"/>
    </location>
</feature>
<feature type="region of interest" description="Disordered" evidence="1">
    <location>
        <begin position="131"/>
        <end position="152"/>
    </location>
</feature>
<evidence type="ECO:0000256" key="1">
    <source>
        <dbReference type="SAM" id="MobiDB-lite"/>
    </source>
</evidence>
<proteinExistence type="predicted"/>
<accession>A0AAV5UDT3</accession>
<feature type="compositionally biased region" description="Basic and acidic residues" evidence="1">
    <location>
        <begin position="88"/>
        <end position="107"/>
    </location>
</feature>
<dbReference type="AlphaFoldDB" id="A0AAV5UDT3"/>